<dbReference type="PANTHER" id="PTHR39322:SF1">
    <property type="entry name" value="ISOVALERYL-HOMOSERINE LACTONE SYNTHASE"/>
    <property type="match status" value="1"/>
</dbReference>
<dbReference type="InterPro" id="IPR016181">
    <property type="entry name" value="Acyl_CoA_acyltransferase"/>
</dbReference>
<name>A0A1G8Z3H8_9RHOB</name>
<evidence type="ECO:0000256" key="6">
    <source>
        <dbReference type="RuleBase" id="RU361135"/>
    </source>
</evidence>
<evidence type="ECO:0000256" key="2">
    <source>
        <dbReference type="ARBA" id="ARBA00022679"/>
    </source>
</evidence>
<evidence type="ECO:0000256" key="5">
    <source>
        <dbReference type="PROSITE-ProRule" id="PRU00533"/>
    </source>
</evidence>
<evidence type="ECO:0000256" key="3">
    <source>
        <dbReference type="ARBA" id="ARBA00022691"/>
    </source>
</evidence>
<keyword evidence="1 5" id="KW-0673">Quorum sensing</keyword>
<accession>A0A1G8Z3H8</accession>
<dbReference type="GO" id="GO:0061579">
    <property type="term" value="F:N-acyl homoserine lactone synthase activity"/>
    <property type="evidence" value="ECO:0007669"/>
    <property type="project" value="UniProtKB-UniRule"/>
</dbReference>
<dbReference type="InterPro" id="IPR001690">
    <property type="entry name" value="Autoind_synthase"/>
</dbReference>
<dbReference type="SUPFAM" id="SSF55729">
    <property type="entry name" value="Acyl-CoA N-acyltransferases (Nat)"/>
    <property type="match status" value="1"/>
</dbReference>
<dbReference type="RefSeq" id="WP_092497861.1">
    <property type="nucleotide sequence ID" value="NZ_FNFV01000001.1"/>
</dbReference>
<evidence type="ECO:0000256" key="4">
    <source>
        <dbReference type="ARBA" id="ARBA00022929"/>
    </source>
</evidence>
<dbReference type="Proteomes" id="UP000199328">
    <property type="component" value="Unassembled WGS sequence"/>
</dbReference>
<keyword evidence="8" id="KW-1185">Reference proteome</keyword>
<dbReference type="OrthoDB" id="6169313at2"/>
<dbReference type="Pfam" id="PF00765">
    <property type="entry name" value="Autoind_synth"/>
    <property type="match status" value="1"/>
</dbReference>
<keyword evidence="2 6" id="KW-0808">Transferase</keyword>
<evidence type="ECO:0000313" key="8">
    <source>
        <dbReference type="Proteomes" id="UP000199328"/>
    </source>
</evidence>
<organism evidence="7 8">
    <name type="scientific">Meinhardsimonia xiamenensis</name>
    <dbReference type="NCBI Taxonomy" id="990712"/>
    <lineage>
        <taxon>Bacteria</taxon>
        <taxon>Pseudomonadati</taxon>
        <taxon>Pseudomonadota</taxon>
        <taxon>Alphaproteobacteria</taxon>
        <taxon>Rhodobacterales</taxon>
        <taxon>Paracoccaceae</taxon>
        <taxon>Meinhardsimonia</taxon>
    </lineage>
</organism>
<dbReference type="AlphaFoldDB" id="A0A1G8Z3H8"/>
<reference evidence="8" key="1">
    <citation type="submission" date="2016-10" db="EMBL/GenBank/DDBJ databases">
        <authorList>
            <person name="Varghese N."/>
            <person name="Submissions S."/>
        </authorList>
    </citation>
    <scope>NUCLEOTIDE SEQUENCE [LARGE SCALE GENOMIC DNA]</scope>
    <source>
        <strain evidence="8">CGMCC 1.10789</strain>
    </source>
</reference>
<evidence type="ECO:0000256" key="1">
    <source>
        <dbReference type="ARBA" id="ARBA00022654"/>
    </source>
</evidence>
<dbReference type="PROSITE" id="PS51187">
    <property type="entry name" value="AUTOINDUCER_SYNTH_2"/>
    <property type="match status" value="1"/>
</dbReference>
<dbReference type="STRING" id="990712.SAMN05216257_101535"/>
<gene>
    <name evidence="7" type="ORF">SAMN05216257_101535</name>
</gene>
<dbReference type="EMBL" id="FNFV01000001">
    <property type="protein sequence ID" value="SDK08790.1"/>
    <property type="molecule type" value="Genomic_DNA"/>
</dbReference>
<keyword evidence="3 6" id="KW-0949">S-adenosyl-L-methionine</keyword>
<keyword evidence="4 5" id="KW-0071">Autoinducer synthesis</keyword>
<dbReference type="PRINTS" id="PR01549">
    <property type="entry name" value="AUTOINDCRSYN"/>
</dbReference>
<sequence length="211" mass="23892">MLRYIYADSLDQYPRLAATMFRDRARQFAERLGWQVEVNEKGEERDEYDALNPLYVIWERPDGSHGGSMRFLPTVERCMINEHFRHLTGGVRIESPLIWECTRFCLAPDSDARVSAALMLGGLELGLGFHLAHSIGVFDARMLRVYRRLGWEPTVIGQSGEGRAALCAGLWEFDPTLRPRLLARAGVSAAQSRRWFARAFTAAPKARPVPA</sequence>
<dbReference type="GO" id="GO:0007165">
    <property type="term" value="P:signal transduction"/>
    <property type="evidence" value="ECO:0007669"/>
    <property type="project" value="TreeGrafter"/>
</dbReference>
<dbReference type="GO" id="GO:0009372">
    <property type="term" value="P:quorum sensing"/>
    <property type="evidence" value="ECO:0007669"/>
    <property type="project" value="UniProtKB-UniRule"/>
</dbReference>
<protein>
    <recommendedName>
        <fullName evidence="6">Acyl-homoserine-lactone synthase</fullName>
        <ecNumber evidence="6">2.3.1.184</ecNumber>
    </recommendedName>
    <alternativeName>
        <fullName evidence="6">Autoinducer synthesis protein</fullName>
    </alternativeName>
</protein>
<comment type="catalytic activity">
    <reaction evidence="6">
        <text>a fatty acyl-[ACP] + S-adenosyl-L-methionine = an N-acyl-L-homoserine lactone + S-methyl-5'-thioadenosine + holo-[ACP] + H(+)</text>
        <dbReference type="Rhea" id="RHEA:10096"/>
        <dbReference type="Rhea" id="RHEA-COMP:9685"/>
        <dbReference type="Rhea" id="RHEA-COMP:14125"/>
        <dbReference type="ChEBI" id="CHEBI:15378"/>
        <dbReference type="ChEBI" id="CHEBI:17509"/>
        <dbReference type="ChEBI" id="CHEBI:55474"/>
        <dbReference type="ChEBI" id="CHEBI:59789"/>
        <dbReference type="ChEBI" id="CHEBI:64479"/>
        <dbReference type="ChEBI" id="CHEBI:138651"/>
        <dbReference type="EC" id="2.3.1.184"/>
    </reaction>
</comment>
<comment type="similarity">
    <text evidence="5 6">Belongs to the autoinducer synthase family.</text>
</comment>
<dbReference type="Gene3D" id="3.40.630.30">
    <property type="match status" value="1"/>
</dbReference>
<dbReference type="PANTHER" id="PTHR39322">
    <property type="entry name" value="ACYL-HOMOSERINE-LACTONE SYNTHASE"/>
    <property type="match status" value="1"/>
</dbReference>
<proteinExistence type="inferred from homology"/>
<evidence type="ECO:0000313" key="7">
    <source>
        <dbReference type="EMBL" id="SDK08790.1"/>
    </source>
</evidence>
<dbReference type="EC" id="2.3.1.184" evidence="6"/>